<comment type="cofactor">
    <cofactor evidence="1">
        <name>FAD</name>
        <dbReference type="ChEBI" id="CHEBI:57692"/>
    </cofactor>
</comment>
<dbReference type="PANTHER" id="PTHR42802">
    <property type="entry name" value="MONOOXYGENASE"/>
    <property type="match status" value="1"/>
</dbReference>
<dbReference type="PANTHER" id="PTHR42802:SF1">
    <property type="entry name" value="L-ORNITHINE N(5)-MONOOXYGENASE"/>
    <property type="match status" value="1"/>
</dbReference>
<gene>
    <name evidence="15" type="ORF">CWS20_20370</name>
</gene>
<evidence type="ECO:0000313" key="16">
    <source>
        <dbReference type="Proteomes" id="UP000233343"/>
    </source>
</evidence>
<comment type="catalytic activity">
    <reaction evidence="14">
        <text>L-lysine + NADPH + O2 = N(6)-hydroxy-L-lysine + NADP(+) + H2O</text>
        <dbReference type="Rhea" id="RHEA:23228"/>
        <dbReference type="ChEBI" id="CHEBI:15377"/>
        <dbReference type="ChEBI" id="CHEBI:15379"/>
        <dbReference type="ChEBI" id="CHEBI:32551"/>
        <dbReference type="ChEBI" id="CHEBI:57783"/>
        <dbReference type="ChEBI" id="CHEBI:57820"/>
        <dbReference type="ChEBI" id="CHEBI:58349"/>
        <dbReference type="EC" id="1.14.13.59"/>
    </reaction>
</comment>
<reference evidence="15 16" key="1">
    <citation type="journal article" date="2010" name="Int. J. Syst. Evol. Microbiol.">
        <title>Bacillus horneckiae sp. nov., isolated from a spacecraft-assembly clean room.</title>
        <authorList>
            <person name="Vaishampayan P."/>
            <person name="Probst A."/>
            <person name="Krishnamurthi S."/>
            <person name="Ghosh S."/>
            <person name="Osman S."/>
            <person name="McDowall A."/>
            <person name="Ruckmani A."/>
            <person name="Mayilraj S."/>
            <person name="Venkateswaran K."/>
        </authorList>
    </citation>
    <scope>NUCLEOTIDE SEQUENCE [LARGE SCALE GENOMIC DNA]</scope>
    <source>
        <strain evidence="16">1PO1SC</strain>
    </source>
</reference>
<dbReference type="Gene3D" id="3.50.50.60">
    <property type="entry name" value="FAD/NAD(P)-binding domain"/>
    <property type="match status" value="1"/>
</dbReference>
<comment type="pathway">
    <text evidence="2">Siderophore biosynthesis.</text>
</comment>
<dbReference type="GO" id="GO:0006879">
    <property type="term" value="P:intracellular iron ion homeostasis"/>
    <property type="evidence" value="ECO:0007669"/>
    <property type="project" value="TreeGrafter"/>
</dbReference>
<dbReference type="InterPro" id="IPR025700">
    <property type="entry name" value="Lys/Orn_oxygenase"/>
</dbReference>
<evidence type="ECO:0000313" key="15">
    <source>
        <dbReference type="EMBL" id="PKG27200.1"/>
    </source>
</evidence>
<keyword evidence="9" id="KW-0560">Oxidoreductase</keyword>
<dbReference type="InterPro" id="IPR036188">
    <property type="entry name" value="FAD/NAD-bd_sf"/>
</dbReference>
<evidence type="ECO:0000256" key="8">
    <source>
        <dbReference type="ARBA" id="ARBA00022857"/>
    </source>
</evidence>
<dbReference type="SUPFAM" id="SSF51905">
    <property type="entry name" value="FAD/NAD(P)-binding domain"/>
    <property type="match status" value="1"/>
</dbReference>
<evidence type="ECO:0000256" key="7">
    <source>
        <dbReference type="ARBA" id="ARBA00022827"/>
    </source>
</evidence>
<evidence type="ECO:0000256" key="5">
    <source>
        <dbReference type="ARBA" id="ARBA00016406"/>
    </source>
</evidence>
<keyword evidence="8" id="KW-0521">NADP</keyword>
<comment type="caution">
    <text evidence="15">The sequence shown here is derived from an EMBL/GenBank/DDBJ whole genome shotgun (WGS) entry which is preliminary data.</text>
</comment>
<evidence type="ECO:0000256" key="13">
    <source>
        <dbReference type="ARBA" id="ARBA00032738"/>
    </source>
</evidence>
<evidence type="ECO:0000256" key="6">
    <source>
        <dbReference type="ARBA" id="ARBA00022630"/>
    </source>
</evidence>
<evidence type="ECO:0000256" key="1">
    <source>
        <dbReference type="ARBA" id="ARBA00001974"/>
    </source>
</evidence>
<dbReference type="EMBL" id="PISD01000049">
    <property type="protein sequence ID" value="PKG27200.1"/>
    <property type="molecule type" value="Genomic_DNA"/>
</dbReference>
<keyword evidence="7" id="KW-0274">FAD</keyword>
<evidence type="ECO:0000256" key="14">
    <source>
        <dbReference type="ARBA" id="ARBA00048407"/>
    </source>
</evidence>
<evidence type="ECO:0000256" key="3">
    <source>
        <dbReference type="ARBA" id="ARBA00007588"/>
    </source>
</evidence>
<evidence type="ECO:0000256" key="10">
    <source>
        <dbReference type="ARBA" id="ARBA00029939"/>
    </source>
</evidence>
<evidence type="ECO:0000256" key="2">
    <source>
        <dbReference type="ARBA" id="ARBA00004924"/>
    </source>
</evidence>
<evidence type="ECO:0000256" key="12">
    <source>
        <dbReference type="ARBA" id="ARBA00032493"/>
    </source>
</evidence>
<dbReference type="Pfam" id="PF13434">
    <property type="entry name" value="Lys_Orn_oxgnase"/>
    <property type="match status" value="1"/>
</dbReference>
<comment type="similarity">
    <text evidence="3">Belongs to the lysine N(6)-hydroxylase/L-ornithine N(5)-oxygenase family.</text>
</comment>
<dbReference type="EC" id="1.14.13.59" evidence="4"/>
<protein>
    <recommendedName>
        <fullName evidence="5">L-lysine N6-monooxygenase MbtG</fullName>
        <ecNumber evidence="4">1.14.13.59</ecNumber>
    </recommendedName>
    <alternativeName>
        <fullName evidence="13">Lysine 6-N-hydroxylase</fullName>
    </alternativeName>
    <alternativeName>
        <fullName evidence="12">Lysine N6-hydroxylase</fullName>
    </alternativeName>
    <alternativeName>
        <fullName evidence="10">Lysine-N-oxygenase</fullName>
    </alternativeName>
    <alternativeName>
        <fullName evidence="11">Mycobactin synthase protein G</fullName>
    </alternativeName>
</protein>
<dbReference type="Proteomes" id="UP000233343">
    <property type="component" value="Unassembled WGS sequence"/>
</dbReference>
<organism evidence="15 16">
    <name type="scientific">Cytobacillus horneckiae</name>
    <dbReference type="NCBI Taxonomy" id="549687"/>
    <lineage>
        <taxon>Bacteria</taxon>
        <taxon>Bacillati</taxon>
        <taxon>Bacillota</taxon>
        <taxon>Bacilli</taxon>
        <taxon>Bacillales</taxon>
        <taxon>Bacillaceae</taxon>
        <taxon>Cytobacillus</taxon>
    </lineage>
</organism>
<proteinExistence type="inferred from homology"/>
<dbReference type="AlphaFoldDB" id="A0A2N0ZCG8"/>
<keyword evidence="16" id="KW-1185">Reference proteome</keyword>
<evidence type="ECO:0000256" key="4">
    <source>
        <dbReference type="ARBA" id="ARBA00013076"/>
    </source>
</evidence>
<name>A0A2N0ZCG8_9BACI</name>
<sequence>MVIWLPMYVCQLDTLIYLISLKYLKKKLDYAHQILESAITQFIRRKTMYEKYYDVVGAGFGPAGIALETAIRDSEETSNERIYKRVFLEKNNNSAWLPEMLLPGTDIQHHFLRDFATPRNPRSQYTFSNYLFEKGRLFSFGLLGRPSRTEWSDYVQWVAKKIDDKAQYNEEVKLVEPIIVDENVEGLKVHTKNNINNKENVYHTKNLVLNSGRKPFVPSIFKGQIGDKVFHASKFISSIKNINNDDNPTFTVIGSGQNSVEIMLYLANKFPNSKINSVVRHTGFRLYELGHFTNEVFFPDFTNYFYSLTQEGRDKLFEQIKHTNYSAVDEDVSEALYWKIYEDKIRGKEQIKLYRCKEIFDISKHRDNYLLNFTDIYNKEDGSINTDYIILCTGFFEEKYPEVLKPMKEFINYNEENNIQVFQDYKINTKSNVKANIYLNGLTERTHGIGDAASFTMMATKAQRILDSIDNNKFVKKGVLS</sequence>
<evidence type="ECO:0000256" key="11">
    <source>
        <dbReference type="ARBA" id="ARBA00031158"/>
    </source>
</evidence>
<accession>A0A2N0ZCG8</accession>
<keyword evidence="6" id="KW-0285">Flavoprotein</keyword>
<dbReference type="GO" id="GO:0047091">
    <property type="term" value="F:L-lysine 6-monooxygenase (NADPH) activity"/>
    <property type="evidence" value="ECO:0007669"/>
    <property type="project" value="UniProtKB-EC"/>
</dbReference>
<evidence type="ECO:0000256" key="9">
    <source>
        <dbReference type="ARBA" id="ARBA00023002"/>
    </source>
</evidence>